<gene>
    <name evidence="1" type="ORF">V6N12_062719</name>
</gene>
<accession>A0ABR2F9M7</accession>
<organism evidence="1 2">
    <name type="scientific">Hibiscus sabdariffa</name>
    <name type="common">roselle</name>
    <dbReference type="NCBI Taxonomy" id="183260"/>
    <lineage>
        <taxon>Eukaryota</taxon>
        <taxon>Viridiplantae</taxon>
        <taxon>Streptophyta</taxon>
        <taxon>Embryophyta</taxon>
        <taxon>Tracheophyta</taxon>
        <taxon>Spermatophyta</taxon>
        <taxon>Magnoliopsida</taxon>
        <taxon>eudicotyledons</taxon>
        <taxon>Gunneridae</taxon>
        <taxon>Pentapetalae</taxon>
        <taxon>rosids</taxon>
        <taxon>malvids</taxon>
        <taxon>Malvales</taxon>
        <taxon>Malvaceae</taxon>
        <taxon>Malvoideae</taxon>
        <taxon>Hibiscus</taxon>
    </lineage>
</organism>
<protein>
    <submittedName>
        <fullName evidence="1">Uncharacterized protein</fullName>
    </submittedName>
</protein>
<dbReference type="Proteomes" id="UP001472677">
    <property type="component" value="Unassembled WGS sequence"/>
</dbReference>
<evidence type="ECO:0000313" key="1">
    <source>
        <dbReference type="EMBL" id="KAK8575042.1"/>
    </source>
</evidence>
<reference evidence="1 2" key="1">
    <citation type="journal article" date="2024" name="G3 (Bethesda)">
        <title>Genome assembly of Hibiscus sabdariffa L. provides insights into metabolisms of medicinal natural products.</title>
        <authorList>
            <person name="Kim T."/>
        </authorList>
    </citation>
    <scope>NUCLEOTIDE SEQUENCE [LARGE SCALE GENOMIC DNA]</scope>
    <source>
        <strain evidence="1">TK-2024</strain>
        <tissue evidence="1">Old leaves</tissue>
    </source>
</reference>
<evidence type="ECO:0000313" key="2">
    <source>
        <dbReference type="Proteomes" id="UP001472677"/>
    </source>
</evidence>
<name>A0ABR2F9M7_9ROSI</name>
<dbReference type="EMBL" id="JBBPBM010000007">
    <property type="protein sequence ID" value="KAK8575042.1"/>
    <property type="molecule type" value="Genomic_DNA"/>
</dbReference>
<keyword evidence="2" id="KW-1185">Reference proteome</keyword>
<sequence>MALSSVVVTIEKPSKVSLVEINGSDSTLLLEKQNAVSPKQFTWFLFLKAHRVFGSLSLLPMASKTMVSSVKKYIALSDVSEEEAKTKRLYIFIKDFLFISALALVLEVVAHLKKMEFLHHSAMRGARSPAMVLFDMDVVQSRLCCSIDANHVQILHRSVLDSVPRPACSLSRLFLDQI</sequence>
<proteinExistence type="predicted"/>
<comment type="caution">
    <text evidence="1">The sequence shown here is derived from an EMBL/GenBank/DDBJ whole genome shotgun (WGS) entry which is preliminary data.</text>
</comment>